<comment type="caution">
    <text evidence="5">The sequence shown here is derived from an EMBL/GenBank/DDBJ whole genome shotgun (WGS) entry which is preliminary data.</text>
</comment>
<evidence type="ECO:0000256" key="2">
    <source>
        <dbReference type="ARBA" id="ARBA00021572"/>
    </source>
</evidence>
<dbReference type="CDD" id="cd08349">
    <property type="entry name" value="BLMA_like"/>
    <property type="match status" value="1"/>
</dbReference>
<dbReference type="Pfam" id="PF00903">
    <property type="entry name" value="Glyoxalase"/>
    <property type="match status" value="1"/>
</dbReference>
<dbReference type="PROSITE" id="PS51819">
    <property type="entry name" value="VOC"/>
    <property type="match status" value="1"/>
</dbReference>
<dbReference type="InterPro" id="IPR029068">
    <property type="entry name" value="Glyas_Bleomycin-R_OHBP_Dase"/>
</dbReference>
<dbReference type="Proteomes" id="UP001597213">
    <property type="component" value="Unassembled WGS sequence"/>
</dbReference>
<feature type="domain" description="VOC" evidence="4">
    <location>
        <begin position="2"/>
        <end position="133"/>
    </location>
</feature>
<dbReference type="RefSeq" id="WP_379145190.1">
    <property type="nucleotide sequence ID" value="NZ_JBHUEN010000053.1"/>
</dbReference>
<dbReference type="Gene3D" id="3.10.180.10">
    <property type="entry name" value="2,3-Dihydroxybiphenyl 1,2-Dioxygenase, domain 1"/>
    <property type="match status" value="1"/>
</dbReference>
<evidence type="ECO:0000256" key="1">
    <source>
        <dbReference type="ARBA" id="ARBA00011051"/>
    </source>
</evidence>
<keyword evidence="3" id="KW-0046">Antibiotic resistance</keyword>
<reference evidence="6" key="1">
    <citation type="journal article" date="2019" name="Int. J. Syst. Evol. Microbiol.">
        <title>The Global Catalogue of Microorganisms (GCM) 10K type strain sequencing project: providing services to taxonomists for standard genome sequencing and annotation.</title>
        <authorList>
            <consortium name="The Broad Institute Genomics Platform"/>
            <consortium name="The Broad Institute Genome Sequencing Center for Infectious Disease"/>
            <person name="Wu L."/>
            <person name="Ma J."/>
        </authorList>
    </citation>
    <scope>NUCLEOTIDE SEQUENCE [LARGE SCALE GENOMIC DNA]</scope>
    <source>
        <strain evidence="6">CCUG 56029</strain>
    </source>
</reference>
<dbReference type="SUPFAM" id="SSF54593">
    <property type="entry name" value="Glyoxalase/Bleomycin resistance protein/Dihydroxybiphenyl dioxygenase"/>
    <property type="match status" value="1"/>
</dbReference>
<evidence type="ECO:0000313" key="6">
    <source>
        <dbReference type="Proteomes" id="UP001597213"/>
    </source>
</evidence>
<keyword evidence="6" id="KW-1185">Reference proteome</keyword>
<dbReference type="InterPro" id="IPR004360">
    <property type="entry name" value="Glyas_Fos-R_dOase_dom"/>
</dbReference>
<protein>
    <recommendedName>
        <fullName evidence="2">Bleomycin resistance protein</fullName>
    </recommendedName>
</protein>
<evidence type="ECO:0000259" key="4">
    <source>
        <dbReference type="PROSITE" id="PS51819"/>
    </source>
</evidence>
<dbReference type="InterPro" id="IPR037523">
    <property type="entry name" value="VOC_core"/>
</dbReference>
<name>A0ABW4RD56_9RHOB</name>
<dbReference type="InterPro" id="IPR000335">
    <property type="entry name" value="Bleomycin-R"/>
</dbReference>
<sequence length="145" mass="16444">MPVTMIPELNVTDFAASKRFYCDLLGWQVVYDRPEEDFAMLSLGDIRLMIDGLRVGRNFDKTLTPTDRPFGRGMNLEIEVPALAPLLKALHAAGYPLYLPVEEKWYRAGDDEVGQRQFIVADPDGYLLRFAETLGRRPAVRARAL</sequence>
<dbReference type="EMBL" id="JBHUEN010000053">
    <property type="protein sequence ID" value="MFD1883669.1"/>
    <property type="molecule type" value="Genomic_DNA"/>
</dbReference>
<gene>
    <name evidence="5" type="ORF">ACFSCT_18320</name>
</gene>
<evidence type="ECO:0000313" key="5">
    <source>
        <dbReference type="EMBL" id="MFD1883669.1"/>
    </source>
</evidence>
<comment type="similarity">
    <text evidence="1">Belongs to the bleomycin resistance protein family.</text>
</comment>
<accession>A0ABW4RD56</accession>
<proteinExistence type="inferred from homology"/>
<organism evidence="5 6">
    <name type="scientific">Paracoccus pacificus</name>
    <dbReference type="NCBI Taxonomy" id="1463598"/>
    <lineage>
        <taxon>Bacteria</taxon>
        <taxon>Pseudomonadati</taxon>
        <taxon>Pseudomonadota</taxon>
        <taxon>Alphaproteobacteria</taxon>
        <taxon>Rhodobacterales</taxon>
        <taxon>Paracoccaceae</taxon>
        <taxon>Paracoccus</taxon>
    </lineage>
</organism>
<evidence type="ECO:0000256" key="3">
    <source>
        <dbReference type="ARBA" id="ARBA00023251"/>
    </source>
</evidence>